<evidence type="ECO:0000313" key="1">
    <source>
        <dbReference type="EMBL" id="KAJ7015016.1"/>
    </source>
</evidence>
<sequence>MKAKAFVRQGRRLRGLRQTSRGDLSVHERCVTPHAQASLFESNSTLDAIKNLTSRGKNLPLYHVKKRNRSELLNMKREQELKLHKLAA</sequence>
<evidence type="ECO:0000313" key="2">
    <source>
        <dbReference type="Proteomes" id="UP001164929"/>
    </source>
</evidence>
<dbReference type="EMBL" id="JAQIZT010000001">
    <property type="protein sequence ID" value="KAJ7015016.1"/>
    <property type="molecule type" value="Genomic_DNA"/>
</dbReference>
<gene>
    <name evidence="1" type="ORF">NC653_004339</name>
</gene>
<comment type="caution">
    <text evidence="1">The sequence shown here is derived from an EMBL/GenBank/DDBJ whole genome shotgun (WGS) entry which is preliminary data.</text>
</comment>
<dbReference type="Proteomes" id="UP001164929">
    <property type="component" value="Chromosome 1"/>
</dbReference>
<proteinExistence type="predicted"/>
<dbReference type="AlphaFoldDB" id="A0AAD6RTS1"/>
<protein>
    <submittedName>
        <fullName evidence="1">Uncharacterized protein</fullName>
    </submittedName>
</protein>
<keyword evidence="2" id="KW-1185">Reference proteome</keyword>
<organism evidence="1 2">
    <name type="scientific">Populus alba x Populus x berolinensis</name>
    <dbReference type="NCBI Taxonomy" id="444605"/>
    <lineage>
        <taxon>Eukaryota</taxon>
        <taxon>Viridiplantae</taxon>
        <taxon>Streptophyta</taxon>
        <taxon>Embryophyta</taxon>
        <taxon>Tracheophyta</taxon>
        <taxon>Spermatophyta</taxon>
        <taxon>Magnoliopsida</taxon>
        <taxon>eudicotyledons</taxon>
        <taxon>Gunneridae</taxon>
        <taxon>Pentapetalae</taxon>
        <taxon>rosids</taxon>
        <taxon>fabids</taxon>
        <taxon>Malpighiales</taxon>
        <taxon>Salicaceae</taxon>
        <taxon>Saliceae</taxon>
        <taxon>Populus</taxon>
    </lineage>
</organism>
<accession>A0AAD6RTS1</accession>
<name>A0AAD6RTS1_9ROSI</name>
<reference evidence="1 2" key="1">
    <citation type="journal article" date="2023" name="Mol. Ecol. Resour.">
        <title>Chromosome-level genome assembly of a triploid poplar Populus alba 'Berolinensis'.</title>
        <authorList>
            <person name="Chen S."/>
            <person name="Yu Y."/>
            <person name="Wang X."/>
            <person name="Wang S."/>
            <person name="Zhang T."/>
            <person name="Zhou Y."/>
            <person name="He R."/>
            <person name="Meng N."/>
            <person name="Wang Y."/>
            <person name="Liu W."/>
            <person name="Liu Z."/>
            <person name="Liu J."/>
            <person name="Guo Q."/>
            <person name="Huang H."/>
            <person name="Sederoff R.R."/>
            <person name="Wang G."/>
            <person name="Qu G."/>
            <person name="Chen S."/>
        </authorList>
    </citation>
    <scope>NUCLEOTIDE SEQUENCE [LARGE SCALE GENOMIC DNA]</scope>
    <source>
        <strain evidence="1">SC-2020</strain>
    </source>
</reference>